<evidence type="ECO:0000256" key="5">
    <source>
        <dbReference type="ARBA" id="ARBA00023319"/>
    </source>
</evidence>
<dbReference type="PROSITE" id="PS50853">
    <property type="entry name" value="FN3"/>
    <property type="match status" value="1"/>
</dbReference>
<dbReference type="CDD" id="cd00063">
    <property type="entry name" value="FN3"/>
    <property type="match status" value="1"/>
</dbReference>
<dbReference type="PANTHER" id="PTHR11640">
    <property type="entry name" value="NEPHRIN"/>
    <property type="match status" value="1"/>
</dbReference>
<reference evidence="10" key="1">
    <citation type="journal article" date="2019" name="bioRxiv">
        <title>The Genome of the Zebra Mussel, Dreissena polymorpha: A Resource for Invasive Species Research.</title>
        <authorList>
            <person name="McCartney M.A."/>
            <person name="Auch B."/>
            <person name="Kono T."/>
            <person name="Mallez S."/>
            <person name="Zhang Y."/>
            <person name="Obille A."/>
            <person name="Becker A."/>
            <person name="Abrahante J.E."/>
            <person name="Garbe J."/>
            <person name="Badalamenti J.P."/>
            <person name="Herman A."/>
            <person name="Mangelson H."/>
            <person name="Liachko I."/>
            <person name="Sullivan S."/>
            <person name="Sone E.D."/>
            <person name="Koren S."/>
            <person name="Silverstein K.A.T."/>
            <person name="Beckman K.B."/>
            <person name="Gohl D.M."/>
        </authorList>
    </citation>
    <scope>NUCLEOTIDE SEQUENCE</scope>
    <source>
        <strain evidence="10">Duluth1</strain>
        <tissue evidence="10">Whole animal</tissue>
    </source>
</reference>
<dbReference type="EMBL" id="JAIWYP010000003">
    <property type="protein sequence ID" value="KAH3854215.1"/>
    <property type="molecule type" value="Genomic_DNA"/>
</dbReference>
<dbReference type="SMART" id="SM00060">
    <property type="entry name" value="FN3"/>
    <property type="match status" value="1"/>
</dbReference>
<name>A0A9D4L9Z4_DREPO</name>
<keyword evidence="4" id="KW-0325">Glycoprotein</keyword>
<keyword evidence="5" id="KW-0393">Immunoglobulin domain</keyword>
<dbReference type="InterPro" id="IPR013783">
    <property type="entry name" value="Ig-like_fold"/>
</dbReference>
<dbReference type="Pfam" id="PF00041">
    <property type="entry name" value="fn3"/>
    <property type="match status" value="1"/>
</dbReference>
<dbReference type="InterPro" id="IPR007110">
    <property type="entry name" value="Ig-like_dom"/>
</dbReference>
<evidence type="ECO:0000313" key="10">
    <source>
        <dbReference type="EMBL" id="KAH3854215.1"/>
    </source>
</evidence>
<dbReference type="GO" id="GO:0005911">
    <property type="term" value="C:cell-cell junction"/>
    <property type="evidence" value="ECO:0007669"/>
    <property type="project" value="TreeGrafter"/>
</dbReference>
<protein>
    <submittedName>
        <fullName evidence="10">Uncharacterized protein</fullName>
    </submittedName>
</protein>
<sequence length="677" mass="75342">MTLTNIKRDWNAATLYCRVTVNVSVSIVGSTTINVQYGPSTATISVSSPMKLTENTSPPTAITCSSPVCNPSCNAKWINGSTQIHNNTLFITPVSRYLAGSYKCNVSNSVGFWTKQLEIIVNYAPDVTLNWDESSKKLTCTVAGNPDNYTFHALEHRILGSTIRNISFQPGSGRSRYALLSYQDKGSYTCTVENGILKNGATKQSRTLEVVIKDVPVLLEHTRTYNVSKGDPLIVTIPIYAFPAVSKTGIMIKIGDRTMSTSDNITFNIKHHTGFVVFHNKSIESIQTLSLVINATQEEYFRNFTVNFTNSVGTTTAYFEIIPQGPPEIPVRFEQQSTTYQSVSFAVESGFFNGGDQTLVIEYRRVNSNTLRVNGSEAYVGNGKNVFVAMTVGDLTQMTDYEFRVYAFNVYGQSEYSAVVQVATALNVLMVVGIAGGTAGSICLIVLVVCLKKKRDKKKQPFVPFANIPPTSAGQNSQGQAASHVYAKDSTATENIYLNTNTTELQTSMDSNRCNKVEDHSNDEEDYMNLRLRTPQSMACDMSVKNRTYDTTHLAHKSIDTELEQGSINITIAQTSTQTQFAARYEKRAIIQEEEDDYLKMDAPRKPAKHMYENTLLTPVKTKSKEMKGDEYVHYVGFYYLSFKLNSLSNYPALTPTLSTDEDDYEDTYTNRKHKTT</sequence>
<evidence type="ECO:0000256" key="4">
    <source>
        <dbReference type="ARBA" id="ARBA00023180"/>
    </source>
</evidence>
<dbReference type="PANTHER" id="PTHR11640:SF155">
    <property type="entry name" value="IG-LIKE DOMAIN-CONTAINING PROTEIN"/>
    <property type="match status" value="1"/>
</dbReference>
<evidence type="ECO:0000256" key="6">
    <source>
        <dbReference type="SAM" id="MobiDB-lite"/>
    </source>
</evidence>
<evidence type="ECO:0000256" key="1">
    <source>
        <dbReference type="ARBA" id="ARBA00004479"/>
    </source>
</evidence>
<feature type="domain" description="Fibronectin type-III" evidence="9">
    <location>
        <begin position="326"/>
        <end position="427"/>
    </location>
</feature>
<comment type="subcellular location">
    <subcellularLocation>
        <location evidence="1">Membrane</location>
        <topology evidence="1">Single-pass type I membrane protein</topology>
    </subcellularLocation>
</comment>
<dbReference type="InterPro" id="IPR003961">
    <property type="entry name" value="FN3_dom"/>
</dbReference>
<keyword evidence="2 7" id="KW-0472">Membrane</keyword>
<dbReference type="InterPro" id="IPR036116">
    <property type="entry name" value="FN3_sf"/>
</dbReference>
<dbReference type="GO" id="GO:0050839">
    <property type="term" value="F:cell adhesion molecule binding"/>
    <property type="evidence" value="ECO:0007669"/>
    <property type="project" value="TreeGrafter"/>
</dbReference>
<evidence type="ECO:0000256" key="7">
    <source>
        <dbReference type="SAM" id="Phobius"/>
    </source>
</evidence>
<keyword evidence="11" id="KW-1185">Reference proteome</keyword>
<dbReference type="SUPFAM" id="SSF48726">
    <property type="entry name" value="Immunoglobulin"/>
    <property type="match status" value="2"/>
</dbReference>
<accession>A0A9D4L9Z4</accession>
<feature type="transmembrane region" description="Helical" evidence="7">
    <location>
        <begin position="428"/>
        <end position="451"/>
    </location>
</feature>
<keyword evidence="3" id="KW-1015">Disulfide bond</keyword>
<evidence type="ECO:0000256" key="3">
    <source>
        <dbReference type="ARBA" id="ARBA00023157"/>
    </source>
</evidence>
<gene>
    <name evidence="10" type="ORF">DPMN_096754</name>
</gene>
<evidence type="ECO:0000256" key="2">
    <source>
        <dbReference type="ARBA" id="ARBA00023136"/>
    </source>
</evidence>
<evidence type="ECO:0000313" key="11">
    <source>
        <dbReference type="Proteomes" id="UP000828390"/>
    </source>
</evidence>
<dbReference type="AlphaFoldDB" id="A0A9D4L9Z4"/>
<evidence type="ECO:0000259" key="8">
    <source>
        <dbReference type="PROSITE" id="PS50835"/>
    </source>
</evidence>
<dbReference type="SUPFAM" id="SSF49265">
    <property type="entry name" value="Fibronectin type III"/>
    <property type="match status" value="1"/>
</dbReference>
<organism evidence="10 11">
    <name type="scientific">Dreissena polymorpha</name>
    <name type="common">Zebra mussel</name>
    <name type="synonym">Mytilus polymorpha</name>
    <dbReference type="NCBI Taxonomy" id="45954"/>
    <lineage>
        <taxon>Eukaryota</taxon>
        <taxon>Metazoa</taxon>
        <taxon>Spiralia</taxon>
        <taxon>Lophotrochozoa</taxon>
        <taxon>Mollusca</taxon>
        <taxon>Bivalvia</taxon>
        <taxon>Autobranchia</taxon>
        <taxon>Heteroconchia</taxon>
        <taxon>Euheterodonta</taxon>
        <taxon>Imparidentia</taxon>
        <taxon>Neoheterodontei</taxon>
        <taxon>Myida</taxon>
        <taxon>Dreissenoidea</taxon>
        <taxon>Dreissenidae</taxon>
        <taxon>Dreissena</taxon>
    </lineage>
</organism>
<dbReference type="CDD" id="cd00096">
    <property type="entry name" value="Ig"/>
    <property type="match status" value="1"/>
</dbReference>
<feature type="domain" description="Ig-like" evidence="8">
    <location>
        <begin position="71"/>
        <end position="209"/>
    </location>
</feature>
<dbReference type="GO" id="GO:0005886">
    <property type="term" value="C:plasma membrane"/>
    <property type="evidence" value="ECO:0007669"/>
    <property type="project" value="TreeGrafter"/>
</dbReference>
<keyword evidence="7" id="KW-0812">Transmembrane</keyword>
<keyword evidence="7" id="KW-1133">Transmembrane helix</keyword>
<proteinExistence type="predicted"/>
<evidence type="ECO:0000259" key="9">
    <source>
        <dbReference type="PROSITE" id="PS50853"/>
    </source>
</evidence>
<dbReference type="Proteomes" id="UP000828390">
    <property type="component" value="Unassembled WGS sequence"/>
</dbReference>
<feature type="region of interest" description="Disordered" evidence="6">
    <location>
        <begin position="655"/>
        <end position="677"/>
    </location>
</feature>
<dbReference type="GO" id="GO:0098609">
    <property type="term" value="P:cell-cell adhesion"/>
    <property type="evidence" value="ECO:0007669"/>
    <property type="project" value="TreeGrafter"/>
</dbReference>
<dbReference type="Gene3D" id="2.60.40.10">
    <property type="entry name" value="Immunoglobulins"/>
    <property type="match status" value="2"/>
</dbReference>
<dbReference type="InterPro" id="IPR051275">
    <property type="entry name" value="Cell_adhesion_signaling"/>
</dbReference>
<reference evidence="10" key="2">
    <citation type="submission" date="2020-11" db="EMBL/GenBank/DDBJ databases">
        <authorList>
            <person name="McCartney M.A."/>
            <person name="Auch B."/>
            <person name="Kono T."/>
            <person name="Mallez S."/>
            <person name="Becker A."/>
            <person name="Gohl D.M."/>
            <person name="Silverstein K.A.T."/>
            <person name="Koren S."/>
            <person name="Bechman K.B."/>
            <person name="Herman A."/>
            <person name="Abrahante J.E."/>
            <person name="Garbe J."/>
        </authorList>
    </citation>
    <scope>NUCLEOTIDE SEQUENCE</scope>
    <source>
        <strain evidence="10">Duluth1</strain>
        <tissue evidence="10">Whole animal</tissue>
    </source>
</reference>
<dbReference type="InterPro" id="IPR036179">
    <property type="entry name" value="Ig-like_dom_sf"/>
</dbReference>
<comment type="caution">
    <text evidence="10">The sequence shown here is derived from an EMBL/GenBank/DDBJ whole genome shotgun (WGS) entry which is preliminary data.</text>
</comment>
<dbReference type="PROSITE" id="PS50835">
    <property type="entry name" value="IG_LIKE"/>
    <property type="match status" value="1"/>
</dbReference>